<dbReference type="STRING" id="341036.SAMN05660649_02235"/>
<reference evidence="3" key="1">
    <citation type="submission" date="2016-10" db="EMBL/GenBank/DDBJ databases">
        <authorList>
            <person name="Varghese N."/>
            <person name="Submissions S."/>
        </authorList>
    </citation>
    <scope>NUCLEOTIDE SEQUENCE [LARGE SCALE GENOMIC DNA]</scope>
    <source>
        <strain evidence="3">DSM 17038</strain>
    </source>
</reference>
<dbReference type="EMBL" id="FOOX01000007">
    <property type="protein sequence ID" value="SFG63825.1"/>
    <property type="molecule type" value="Genomic_DNA"/>
</dbReference>
<evidence type="ECO:0000256" key="1">
    <source>
        <dbReference type="SAM" id="Phobius"/>
    </source>
</evidence>
<sequence>MPTGALVFWLLTGGLCFVIGIFLMWQVEQSGVERWGACGHLFKLGNTVGDLKKEDGGASV</sequence>
<gene>
    <name evidence="2" type="ORF">SAMN05660649_02235</name>
</gene>
<dbReference type="Proteomes" id="UP000199337">
    <property type="component" value="Unassembled WGS sequence"/>
</dbReference>
<evidence type="ECO:0000313" key="3">
    <source>
        <dbReference type="Proteomes" id="UP000199337"/>
    </source>
</evidence>
<evidence type="ECO:0000313" key="2">
    <source>
        <dbReference type="EMBL" id="SFG63825.1"/>
    </source>
</evidence>
<dbReference type="RefSeq" id="WP_092471451.1">
    <property type="nucleotide sequence ID" value="NZ_FOOX01000007.1"/>
</dbReference>
<organism evidence="2 3">
    <name type="scientific">Desulfotruncus arcticus DSM 17038</name>
    <dbReference type="NCBI Taxonomy" id="1121424"/>
    <lineage>
        <taxon>Bacteria</taxon>
        <taxon>Bacillati</taxon>
        <taxon>Bacillota</taxon>
        <taxon>Clostridia</taxon>
        <taxon>Eubacteriales</taxon>
        <taxon>Desulfallaceae</taxon>
        <taxon>Desulfotruncus</taxon>
    </lineage>
</organism>
<feature type="transmembrane region" description="Helical" evidence="1">
    <location>
        <begin position="6"/>
        <end position="25"/>
    </location>
</feature>
<dbReference type="AlphaFoldDB" id="A0A1I2TG20"/>
<dbReference type="OrthoDB" id="2991239at2"/>
<protein>
    <submittedName>
        <fullName evidence="2">Uncharacterized protein</fullName>
    </submittedName>
</protein>
<keyword evidence="3" id="KW-1185">Reference proteome</keyword>
<keyword evidence="1" id="KW-0812">Transmembrane</keyword>
<keyword evidence="1" id="KW-0472">Membrane</keyword>
<accession>A0A1I2TG20</accession>
<keyword evidence="1" id="KW-1133">Transmembrane helix</keyword>
<name>A0A1I2TG20_9FIRM</name>
<proteinExistence type="predicted"/>